<dbReference type="NCBIfam" id="TIGR03106">
    <property type="entry name" value="trio_M42_hydro"/>
    <property type="match status" value="1"/>
</dbReference>
<keyword evidence="2 6" id="KW-0031">Aminopeptidase</keyword>
<dbReference type="KEGG" id="euz:DVS28_a1062"/>
<evidence type="ECO:0000256" key="3">
    <source>
        <dbReference type="ARBA" id="ARBA00022670"/>
    </source>
</evidence>
<keyword evidence="7" id="KW-1185">Reference proteome</keyword>
<evidence type="ECO:0000256" key="2">
    <source>
        <dbReference type="ARBA" id="ARBA00022438"/>
    </source>
</evidence>
<dbReference type="GO" id="GO:0004177">
    <property type="term" value="F:aminopeptidase activity"/>
    <property type="evidence" value="ECO:0007669"/>
    <property type="project" value="UniProtKB-KW"/>
</dbReference>
<dbReference type="SUPFAM" id="SSF53187">
    <property type="entry name" value="Zn-dependent exopeptidases"/>
    <property type="match status" value="1"/>
</dbReference>
<dbReference type="SUPFAM" id="SSF101821">
    <property type="entry name" value="Aminopeptidase/glucanase lid domain"/>
    <property type="match status" value="1"/>
</dbReference>
<dbReference type="EMBL" id="CP031165">
    <property type="protein sequence ID" value="AXV05763.1"/>
    <property type="molecule type" value="Genomic_DNA"/>
</dbReference>
<dbReference type="CDD" id="cd05657">
    <property type="entry name" value="M42_glucanase_like"/>
    <property type="match status" value="1"/>
</dbReference>
<evidence type="ECO:0000256" key="1">
    <source>
        <dbReference type="ARBA" id="ARBA00006272"/>
    </source>
</evidence>
<dbReference type="Gene3D" id="2.40.30.40">
    <property type="entry name" value="Peptidase M42, domain 2"/>
    <property type="match status" value="1"/>
</dbReference>
<organism evidence="6 7">
    <name type="scientific">Euzebya pacifica</name>
    <dbReference type="NCBI Taxonomy" id="1608957"/>
    <lineage>
        <taxon>Bacteria</taxon>
        <taxon>Bacillati</taxon>
        <taxon>Actinomycetota</taxon>
        <taxon>Nitriliruptoria</taxon>
        <taxon>Euzebyales</taxon>
    </lineage>
</organism>
<dbReference type="Gene3D" id="3.40.630.10">
    <property type="entry name" value="Zn peptidases"/>
    <property type="match status" value="1"/>
</dbReference>
<keyword evidence="4" id="KW-0479">Metal-binding</keyword>
<keyword evidence="5" id="KW-0378">Hydrolase</keyword>
<dbReference type="GO" id="GO:0006508">
    <property type="term" value="P:proteolysis"/>
    <property type="evidence" value="ECO:0007669"/>
    <property type="project" value="UniProtKB-KW"/>
</dbReference>
<dbReference type="RefSeq" id="WP_216826406.1">
    <property type="nucleotide sequence ID" value="NZ_CP031165.1"/>
</dbReference>
<protein>
    <submittedName>
        <fullName evidence="6">Deblocking aminopeptidase</fullName>
    </submittedName>
</protein>
<dbReference type="AlphaFoldDB" id="A0A346XU66"/>
<dbReference type="PANTHER" id="PTHR32481">
    <property type="entry name" value="AMINOPEPTIDASE"/>
    <property type="match status" value="1"/>
</dbReference>
<proteinExistence type="inferred from homology"/>
<name>A0A346XU66_9ACTN</name>
<accession>A0A346XU66</accession>
<dbReference type="InterPro" id="IPR017537">
    <property type="entry name" value="Peptidase_M42_hydrolase"/>
</dbReference>
<dbReference type="Pfam" id="PF05343">
    <property type="entry name" value="Peptidase_M42"/>
    <property type="match status" value="1"/>
</dbReference>
<evidence type="ECO:0000313" key="6">
    <source>
        <dbReference type="EMBL" id="AXV05763.1"/>
    </source>
</evidence>
<dbReference type="InterPro" id="IPR008007">
    <property type="entry name" value="Peptidase_M42"/>
</dbReference>
<sequence length="383" mass="41775">MTTEPKLLEIDRDYMVDLMVRLLEMASPTGRTDEIMRLLGEEVERLGLPVELTRRGVLHAEMTGEREDLKRVVVVHADTIGCMVKDIKPNGRLRVVPIGTWAARFAEGARVTIFTDEPGTSYTGTILPLKSSGHAFDIEVDTQPVAWDNVEVRIDERVEGPDDVRALGIQIGDFVAPHALPYISDSGFINARHLDNKAGVAAAMAAFKAVKESGLPVPVTATLVCTVAEEVGLGATNLGPDVAETLSIDAAVVAPGQHSREDTVNIAMHDMSGPFDYHLTRRMDAMCRHLGIPYQRDLFTFYRSDIAAALEAGTEMRAALIGFGTDASHGWERTHIDGVERIAQLVAGYLQVPFIFAHDAEPVGPVETFPEQEQEVGLKVDPS</sequence>
<dbReference type="InterPro" id="IPR051464">
    <property type="entry name" value="Peptidase_M42_aminopept"/>
</dbReference>
<evidence type="ECO:0000256" key="4">
    <source>
        <dbReference type="ARBA" id="ARBA00022723"/>
    </source>
</evidence>
<reference evidence="6 7" key="1">
    <citation type="submission" date="2018-09" db="EMBL/GenBank/DDBJ databases">
        <title>Complete genome sequence of Euzebya sp. DY32-46 isolated from seawater of Pacific Ocean.</title>
        <authorList>
            <person name="Xu L."/>
            <person name="Wu Y.-H."/>
            <person name="Xu X.-W."/>
        </authorList>
    </citation>
    <scope>NUCLEOTIDE SEQUENCE [LARGE SCALE GENOMIC DNA]</scope>
    <source>
        <strain evidence="6 7">DY32-46</strain>
    </source>
</reference>
<keyword evidence="3" id="KW-0645">Protease</keyword>
<gene>
    <name evidence="6" type="ORF">DVS28_a1062</name>
</gene>
<dbReference type="PANTHER" id="PTHR32481:SF7">
    <property type="entry name" value="AMINOPEPTIDASE YHFE-RELATED"/>
    <property type="match status" value="1"/>
</dbReference>
<dbReference type="InterPro" id="IPR023367">
    <property type="entry name" value="Peptidase_M42_dom2"/>
</dbReference>
<evidence type="ECO:0000313" key="7">
    <source>
        <dbReference type="Proteomes" id="UP000264006"/>
    </source>
</evidence>
<dbReference type="Proteomes" id="UP000264006">
    <property type="component" value="Chromosome"/>
</dbReference>
<evidence type="ECO:0000256" key="5">
    <source>
        <dbReference type="ARBA" id="ARBA00022801"/>
    </source>
</evidence>
<dbReference type="GO" id="GO:0046872">
    <property type="term" value="F:metal ion binding"/>
    <property type="evidence" value="ECO:0007669"/>
    <property type="project" value="UniProtKB-KW"/>
</dbReference>
<comment type="similarity">
    <text evidence="1">Belongs to the peptidase M42 family.</text>
</comment>